<keyword evidence="6 9" id="KW-0732">Signal</keyword>
<dbReference type="eggNOG" id="ENOG502SDQM">
    <property type="taxonomic scope" value="Eukaryota"/>
</dbReference>
<evidence type="ECO:0000256" key="8">
    <source>
        <dbReference type="ARBA" id="ARBA00023030"/>
    </source>
</evidence>
<dbReference type="InterPro" id="IPR009438">
    <property type="entry name" value="Phytosulfokine"/>
</dbReference>
<keyword evidence="8 9" id="KW-0339">Growth factor</keyword>
<organism evidence="11 12">
    <name type="scientific">Ricinus communis</name>
    <name type="common">Castor bean</name>
    <dbReference type="NCBI Taxonomy" id="3988"/>
    <lineage>
        <taxon>Eukaryota</taxon>
        <taxon>Viridiplantae</taxon>
        <taxon>Streptophyta</taxon>
        <taxon>Embryophyta</taxon>
        <taxon>Tracheophyta</taxon>
        <taxon>Spermatophyta</taxon>
        <taxon>Magnoliopsida</taxon>
        <taxon>eudicotyledons</taxon>
        <taxon>Gunneridae</taxon>
        <taxon>Pentapetalae</taxon>
        <taxon>rosids</taxon>
        <taxon>fabids</taxon>
        <taxon>Malpighiales</taxon>
        <taxon>Euphorbiaceae</taxon>
        <taxon>Acalyphoideae</taxon>
        <taxon>Acalypheae</taxon>
        <taxon>Ricinus</taxon>
    </lineage>
</organism>
<name>B9RLD2_RICCO</name>
<keyword evidence="12" id="KW-1185">Reference proteome</keyword>
<keyword evidence="3 9" id="KW-0217">Developmental protein</keyword>
<evidence type="ECO:0000256" key="1">
    <source>
        <dbReference type="ARBA" id="ARBA00004613"/>
    </source>
</evidence>
<comment type="subcellular location">
    <subcellularLocation>
        <location evidence="1 9">Secreted</location>
    </subcellularLocation>
</comment>
<feature type="signal peptide" evidence="9">
    <location>
        <begin position="1"/>
        <end position="22"/>
    </location>
</feature>
<evidence type="ECO:0000256" key="6">
    <source>
        <dbReference type="ARBA" id="ARBA00022729"/>
    </source>
</evidence>
<dbReference type="GO" id="GO:0030154">
    <property type="term" value="P:cell differentiation"/>
    <property type="evidence" value="ECO:0007669"/>
    <property type="project" value="UniProtKB-UniRule"/>
</dbReference>
<evidence type="ECO:0000313" key="12">
    <source>
        <dbReference type="Proteomes" id="UP000008311"/>
    </source>
</evidence>
<evidence type="ECO:0000256" key="4">
    <source>
        <dbReference type="ARBA" id="ARBA00022525"/>
    </source>
</evidence>
<comment type="PTM">
    <text evidence="9">PSK-alpha is produced by endopeptidase digestion. PSK-beta is produced from PSK-alpha by exopeptidase digestion.</text>
</comment>
<comment type="similarity">
    <text evidence="2 9">Belongs to the phytosulfokine family.</text>
</comment>
<dbReference type="EMBL" id="EQ973788">
    <property type="protein sequence ID" value="EEF47657.1"/>
    <property type="molecule type" value="Genomic_DNA"/>
</dbReference>
<keyword evidence="7 9" id="KW-0221">Differentiation</keyword>
<feature type="compositionally biased region" description="Polar residues" evidence="10">
    <location>
        <begin position="26"/>
        <end position="44"/>
    </location>
</feature>
<comment type="PTM">
    <text evidence="9">Sulfation is important for activity and for the binding to a putative membrane receptor.</text>
</comment>
<proteinExistence type="inferred from homology"/>
<keyword evidence="5 9" id="KW-0765">Sulfation</keyword>
<sequence>MAKKLITFFMLVSLLLLSSGEAPPVISTTTKQQSNPQDESSINDNDGCAGLGSEDCLIIRRFLADHTDYIYTQDITAP</sequence>
<evidence type="ECO:0000256" key="9">
    <source>
        <dbReference type="RuleBase" id="RU368031"/>
    </source>
</evidence>
<evidence type="ECO:0000256" key="2">
    <source>
        <dbReference type="ARBA" id="ARBA00010781"/>
    </source>
</evidence>
<evidence type="ECO:0000313" key="11">
    <source>
        <dbReference type="EMBL" id="EEF47657.1"/>
    </source>
</evidence>
<evidence type="ECO:0000256" key="5">
    <source>
        <dbReference type="ARBA" id="ARBA00022641"/>
    </source>
</evidence>
<dbReference type="Pfam" id="PF06404">
    <property type="entry name" value="PSK"/>
    <property type="match status" value="1"/>
</dbReference>
<feature type="chain" id="PRO_5031593584" description="Phytosulfokine" evidence="9">
    <location>
        <begin position="23"/>
        <end position="78"/>
    </location>
</feature>
<comment type="function">
    <text evidence="9">Promotes plant cell differentiation, organogenesis and somatic embryogenesis as well as cell proliferation.</text>
</comment>
<dbReference type="InParanoid" id="B9RLD2"/>
<protein>
    <recommendedName>
        <fullName evidence="9">Phytosulfokine</fullName>
    </recommendedName>
    <component>
        <recommendedName>
            <fullName evidence="9">Phytosulfokine-alpha</fullName>
            <shortName evidence="9">PSK-alpha</shortName>
            <shortName evidence="9">Phytosulfokine-a</shortName>
        </recommendedName>
    </component>
    <component>
        <recommendedName>
            <fullName evidence="9">Phytosulfokine-beta</fullName>
            <shortName evidence="9">PSK-beta</shortName>
            <shortName evidence="9">Phytosulfokine-b</shortName>
        </recommendedName>
    </component>
</protein>
<reference evidence="12" key="1">
    <citation type="journal article" date="2010" name="Nat. Biotechnol.">
        <title>Draft genome sequence of the oilseed species Ricinus communis.</title>
        <authorList>
            <person name="Chan A.P."/>
            <person name="Crabtree J."/>
            <person name="Zhao Q."/>
            <person name="Lorenzi H."/>
            <person name="Orvis J."/>
            <person name="Puiu D."/>
            <person name="Melake-Berhan A."/>
            <person name="Jones K.M."/>
            <person name="Redman J."/>
            <person name="Chen G."/>
            <person name="Cahoon E.B."/>
            <person name="Gedil M."/>
            <person name="Stanke M."/>
            <person name="Haas B.J."/>
            <person name="Wortman J.R."/>
            <person name="Fraser-Liggett C.M."/>
            <person name="Ravel J."/>
            <person name="Rabinowicz P.D."/>
        </authorList>
    </citation>
    <scope>NUCLEOTIDE SEQUENCE [LARGE SCALE GENOMIC DNA]</scope>
    <source>
        <strain evidence="12">cv. Hale</strain>
    </source>
</reference>
<evidence type="ECO:0000256" key="10">
    <source>
        <dbReference type="SAM" id="MobiDB-lite"/>
    </source>
</evidence>
<dbReference type="GO" id="GO:0005576">
    <property type="term" value="C:extracellular region"/>
    <property type="evidence" value="ECO:0007669"/>
    <property type="project" value="UniProtKB-SubCell"/>
</dbReference>
<evidence type="ECO:0000256" key="3">
    <source>
        <dbReference type="ARBA" id="ARBA00022473"/>
    </source>
</evidence>
<dbReference type="AlphaFoldDB" id="B9RLD2"/>
<dbReference type="GO" id="GO:0008283">
    <property type="term" value="P:cell population proliferation"/>
    <property type="evidence" value="ECO:0007669"/>
    <property type="project" value="UniProtKB-UniRule"/>
</dbReference>
<evidence type="ECO:0000256" key="7">
    <source>
        <dbReference type="ARBA" id="ARBA00022782"/>
    </source>
</evidence>
<keyword evidence="4 9" id="KW-0964">Secreted</keyword>
<accession>B9RLD2</accession>
<feature type="region of interest" description="Disordered" evidence="10">
    <location>
        <begin position="25"/>
        <end position="49"/>
    </location>
</feature>
<dbReference type="GO" id="GO:0008083">
    <property type="term" value="F:growth factor activity"/>
    <property type="evidence" value="ECO:0007669"/>
    <property type="project" value="UniProtKB-UniRule"/>
</dbReference>
<dbReference type="PANTHER" id="PTHR33285">
    <property type="entry name" value="PHYTOSULFOKINES 3"/>
    <property type="match status" value="1"/>
</dbReference>
<dbReference type="Proteomes" id="UP000008311">
    <property type="component" value="Unassembled WGS sequence"/>
</dbReference>
<gene>
    <name evidence="11" type="ORF">RCOM_1465150</name>
</gene>
<dbReference type="PANTHER" id="PTHR33285:SF56">
    <property type="entry name" value="PHYTOSULFOKINE"/>
    <property type="match status" value="1"/>
</dbReference>